<dbReference type="VEuPathDB" id="FungiDB:GWK60_G01089"/>
<dbReference type="GO" id="GO:0004185">
    <property type="term" value="F:serine-type carboxypeptidase activity"/>
    <property type="evidence" value="ECO:0007669"/>
    <property type="project" value="UniProtKB-UniRule"/>
</dbReference>
<evidence type="ECO:0000256" key="4">
    <source>
        <dbReference type="ARBA" id="ARBA00022645"/>
    </source>
</evidence>
<comment type="caution">
    <text evidence="17">The sequence shown here is derived from an EMBL/GenBank/DDBJ whole genome shotgun (WGS) entry which is preliminary data.</text>
</comment>
<gene>
    <name evidence="17" type="ORF">AO440_001534</name>
</gene>
<protein>
    <recommendedName>
        <fullName evidence="14">Carboxypeptidase</fullName>
        <ecNumber evidence="14">3.4.16.-</ecNumber>
    </recommendedName>
</protein>
<dbReference type="EC" id="3.4.16.-" evidence="14"/>
<feature type="compositionally biased region" description="Acidic residues" evidence="15">
    <location>
        <begin position="580"/>
        <end position="593"/>
    </location>
</feature>
<evidence type="ECO:0000256" key="12">
    <source>
        <dbReference type="ARBA" id="ARBA00023136"/>
    </source>
</evidence>
<keyword evidence="12 16" id="KW-0472">Membrane</keyword>
<dbReference type="VEuPathDB" id="FungiDB:B1J91_G01232g"/>
<evidence type="ECO:0000256" key="6">
    <source>
        <dbReference type="ARBA" id="ARBA00022692"/>
    </source>
</evidence>
<feature type="transmembrane region" description="Helical" evidence="16">
    <location>
        <begin position="463"/>
        <end position="482"/>
    </location>
</feature>
<feature type="signal peptide" evidence="14">
    <location>
        <begin position="1"/>
        <end position="19"/>
    </location>
</feature>
<dbReference type="Pfam" id="PF00450">
    <property type="entry name" value="Peptidase_S10"/>
    <property type="match status" value="1"/>
</dbReference>
<dbReference type="GO" id="GO:0006915">
    <property type="term" value="P:apoptotic process"/>
    <property type="evidence" value="ECO:0007669"/>
    <property type="project" value="UniProtKB-KW"/>
</dbReference>
<dbReference type="PRINTS" id="PR00724">
    <property type="entry name" value="CRBOXYPTASEC"/>
</dbReference>
<accession>A0A0W0D711</accession>
<keyword evidence="9 14" id="KW-0378">Hydrolase</keyword>
<evidence type="ECO:0000256" key="15">
    <source>
        <dbReference type="SAM" id="MobiDB-lite"/>
    </source>
</evidence>
<feature type="region of interest" description="Disordered" evidence="15">
    <location>
        <begin position="547"/>
        <end position="593"/>
    </location>
</feature>
<dbReference type="Gene3D" id="3.40.50.1820">
    <property type="entry name" value="alpha/beta hydrolase"/>
    <property type="match status" value="1"/>
</dbReference>
<dbReference type="EMBL" id="LLZZ01000107">
    <property type="protein sequence ID" value="KTB07619.1"/>
    <property type="molecule type" value="Genomic_DNA"/>
</dbReference>
<dbReference type="AlphaFoldDB" id="A0A0W0D711"/>
<dbReference type="VEuPathDB" id="FungiDB:GVI51_G01089"/>
<evidence type="ECO:0000256" key="11">
    <source>
        <dbReference type="ARBA" id="ARBA00023034"/>
    </source>
</evidence>
<name>A0A0W0D711_CANGB</name>
<dbReference type="InterPro" id="IPR001563">
    <property type="entry name" value="Peptidase_S10"/>
</dbReference>
<evidence type="ECO:0000256" key="8">
    <source>
        <dbReference type="ARBA" id="ARBA00022729"/>
    </source>
</evidence>
<reference evidence="17 18" key="1">
    <citation type="submission" date="2015-10" db="EMBL/GenBank/DDBJ databases">
        <title>Draft genomes sequences of Candida glabrata isolates 1A, 1B, 2A, 2B, 3A and 3B.</title>
        <authorList>
            <person name="Haavelsrud O.E."/>
            <person name="Gaustad P."/>
        </authorList>
    </citation>
    <scope>NUCLEOTIDE SEQUENCE [LARGE SCALE GENOMIC DNA]</scope>
    <source>
        <strain evidence="17">910700640</strain>
    </source>
</reference>
<dbReference type="GO" id="GO:0006508">
    <property type="term" value="P:proteolysis"/>
    <property type="evidence" value="ECO:0007669"/>
    <property type="project" value="UniProtKB-KW"/>
</dbReference>
<dbReference type="GO" id="GO:0005802">
    <property type="term" value="C:trans-Golgi network"/>
    <property type="evidence" value="ECO:0007669"/>
    <property type="project" value="EnsemblFungi"/>
</dbReference>
<feature type="compositionally biased region" description="Basic residues" evidence="15">
    <location>
        <begin position="562"/>
        <end position="572"/>
    </location>
</feature>
<evidence type="ECO:0000256" key="1">
    <source>
        <dbReference type="ARBA" id="ARBA00001003"/>
    </source>
</evidence>
<evidence type="ECO:0000256" key="7">
    <source>
        <dbReference type="ARBA" id="ARBA00022703"/>
    </source>
</evidence>
<evidence type="ECO:0000256" key="3">
    <source>
        <dbReference type="ARBA" id="ARBA00009431"/>
    </source>
</evidence>
<evidence type="ECO:0000313" key="18">
    <source>
        <dbReference type="Proteomes" id="UP000054886"/>
    </source>
</evidence>
<evidence type="ECO:0000313" key="17">
    <source>
        <dbReference type="EMBL" id="KTB07619.1"/>
    </source>
</evidence>
<keyword evidence="13" id="KW-0325">Glycoprotein</keyword>
<dbReference type="InterPro" id="IPR018202">
    <property type="entry name" value="Ser_caboxypep_ser_AS"/>
</dbReference>
<evidence type="ECO:0000256" key="2">
    <source>
        <dbReference type="ARBA" id="ARBA00004393"/>
    </source>
</evidence>
<keyword evidence="11" id="KW-0333">Golgi apparatus</keyword>
<dbReference type="VEuPathDB" id="FungiDB:CAGL0G01232g"/>
<comment type="similarity">
    <text evidence="3 14">Belongs to the peptidase S10 family.</text>
</comment>
<dbReference type="SUPFAM" id="SSF53474">
    <property type="entry name" value="alpha/beta-Hydrolases"/>
    <property type="match status" value="1"/>
</dbReference>
<evidence type="ECO:0000256" key="5">
    <source>
        <dbReference type="ARBA" id="ARBA00022670"/>
    </source>
</evidence>
<dbReference type="Proteomes" id="UP000054886">
    <property type="component" value="Unassembled WGS sequence"/>
</dbReference>
<dbReference type="PANTHER" id="PTHR11802:SF190">
    <property type="entry name" value="PHEROMONE-PROCESSING CARBOXYPEPTIDASE KEX1"/>
    <property type="match status" value="1"/>
</dbReference>
<evidence type="ECO:0000256" key="10">
    <source>
        <dbReference type="ARBA" id="ARBA00022989"/>
    </source>
</evidence>
<keyword evidence="6 16" id="KW-0812">Transmembrane</keyword>
<evidence type="ECO:0000256" key="9">
    <source>
        <dbReference type="ARBA" id="ARBA00022801"/>
    </source>
</evidence>
<keyword evidence="8 14" id="KW-0732">Signal</keyword>
<dbReference type="PROSITE" id="PS00131">
    <property type="entry name" value="CARBOXYPEPT_SER_SER"/>
    <property type="match status" value="1"/>
</dbReference>
<dbReference type="InterPro" id="IPR029058">
    <property type="entry name" value="AB_hydrolase_fold"/>
</dbReference>
<comment type="subcellular location">
    <subcellularLocation>
        <location evidence="2">Golgi apparatus</location>
        <location evidence="2">trans-Golgi network membrane</location>
        <topology evidence="2">Single-pass type I membrane protein</topology>
    </subcellularLocation>
</comment>
<organism evidence="17 18">
    <name type="scientific">Candida glabrata</name>
    <name type="common">Yeast</name>
    <name type="synonym">Torulopsis glabrata</name>
    <dbReference type="NCBI Taxonomy" id="5478"/>
    <lineage>
        <taxon>Eukaryota</taxon>
        <taxon>Fungi</taxon>
        <taxon>Dikarya</taxon>
        <taxon>Ascomycota</taxon>
        <taxon>Saccharomycotina</taxon>
        <taxon>Saccharomycetes</taxon>
        <taxon>Saccharomycetales</taxon>
        <taxon>Saccharomycetaceae</taxon>
        <taxon>Nakaseomyces</taxon>
    </lineage>
</organism>
<evidence type="ECO:0000256" key="16">
    <source>
        <dbReference type="SAM" id="Phobius"/>
    </source>
</evidence>
<keyword evidence="7" id="KW-0053">Apoptosis</keyword>
<feature type="chain" id="PRO_5008443082" description="Carboxypeptidase" evidence="14">
    <location>
        <begin position="20"/>
        <end position="593"/>
    </location>
</feature>
<keyword evidence="4 14" id="KW-0121">Carboxypeptidase</keyword>
<evidence type="ECO:0000256" key="13">
    <source>
        <dbReference type="ARBA" id="ARBA00023180"/>
    </source>
</evidence>
<sequence length="593" mass="67788">MLHATVLPILLWLATLAYGFDRKEFLVDGNELPGFTKLKNTKHWTVPKMYAGHLPATRDNDTQYFFWKFENKKTKKNDETPLIIWLNGGPGCSSMAGALMEIGPFRLNKKAEVIKNDGSWHMRGSVLFLDQPVGTGFSYSKEDNEVSELDEVADNFMVFLQNYYATFPDDKDRELILAGESYAGQFIPYFTKAIIKFNEQQRDENSKINIKVMFIGNGWLDPKRQYLSYVPFSLEKGIIKKEDPAFKDILKQHETCQNYINSDHTGHSELSYPPCEAVLGKIISQDKTQCINVYKFDEYDSYPSCGLEWPVDTKFTKQFLTDKKVLAALHANDERSWIECRPDVKLENIKAKPAIELIPSLLESGIELILFNGNKDLICNTLGIDNVLKHLQWEGETGFTDEVQIFDWVYRDDLKSDKEKVAGTVKYERQLTLITIEDGSHMVSYDKALISRDEDEGGSNFKAFFLILSLVSAFIIVAAFYISDYIKSRRHPILVDGDGRSRLNKSVTWASDIENGSFDIEDDDPEFGTEGMEDNMELEDVFSIDEEDEEQLEGVVPESTRKSKKGSKKKGKYFSVPNDDSAEDIELQDIERH</sequence>
<keyword evidence="10 16" id="KW-1133">Transmembrane helix</keyword>
<comment type="catalytic activity">
    <reaction evidence="1">
        <text>Preferential release of a C-terminal arginine or lysine residue.</text>
        <dbReference type="EC" id="3.4.16.6"/>
    </reaction>
</comment>
<keyword evidence="5 14" id="KW-0645">Protease</keyword>
<dbReference type="PANTHER" id="PTHR11802">
    <property type="entry name" value="SERINE PROTEASE FAMILY S10 SERINE CARBOXYPEPTIDASE"/>
    <property type="match status" value="1"/>
</dbReference>
<proteinExistence type="inferred from homology"/>
<evidence type="ECO:0000256" key="14">
    <source>
        <dbReference type="RuleBase" id="RU361156"/>
    </source>
</evidence>